<sequence>MSAAIMTGGYAPVQTRPVSTRPGRLREPDRVARAGAVDEAAVRTRLRLTRRGRVVFTTLAGLPLIVWAFVVVLGAGGAAADVSGADAGAALEYVTVDAGGSLWEIAESIAPTADPRDTIAEILRINGLDEATIVPGQRLAVPAGE</sequence>
<dbReference type="CDD" id="cd00118">
    <property type="entry name" value="LysM"/>
    <property type="match status" value="1"/>
</dbReference>
<keyword evidence="1" id="KW-1133">Transmembrane helix</keyword>
<keyword evidence="1" id="KW-0812">Transmembrane</keyword>
<dbReference type="Gene3D" id="3.10.350.10">
    <property type="entry name" value="LysM domain"/>
    <property type="match status" value="1"/>
</dbReference>
<name>A0ABV5SQE4_9MICO</name>
<proteinExistence type="predicted"/>
<protein>
    <submittedName>
        <fullName evidence="3">LysM peptidoglycan-binding domain-containing protein</fullName>
    </submittedName>
</protein>
<feature type="domain" description="LysM" evidence="2">
    <location>
        <begin position="93"/>
        <end position="142"/>
    </location>
</feature>
<dbReference type="SMART" id="SM00257">
    <property type="entry name" value="LysM"/>
    <property type="match status" value="1"/>
</dbReference>
<dbReference type="Proteomes" id="UP001589667">
    <property type="component" value="Unassembled WGS sequence"/>
</dbReference>
<feature type="transmembrane region" description="Helical" evidence="1">
    <location>
        <begin position="54"/>
        <end position="75"/>
    </location>
</feature>
<reference evidence="3 4" key="1">
    <citation type="submission" date="2024-09" db="EMBL/GenBank/DDBJ databases">
        <authorList>
            <person name="Sun Q."/>
            <person name="Mori K."/>
        </authorList>
    </citation>
    <scope>NUCLEOTIDE SEQUENCE [LARGE SCALE GENOMIC DNA]</scope>
    <source>
        <strain evidence="3 4">JCM 14321</strain>
    </source>
</reference>
<dbReference type="InterPro" id="IPR036779">
    <property type="entry name" value="LysM_dom_sf"/>
</dbReference>
<organism evidence="3 4">
    <name type="scientific">Agromyces lapidis</name>
    <dbReference type="NCBI Taxonomy" id="279574"/>
    <lineage>
        <taxon>Bacteria</taxon>
        <taxon>Bacillati</taxon>
        <taxon>Actinomycetota</taxon>
        <taxon>Actinomycetes</taxon>
        <taxon>Micrococcales</taxon>
        <taxon>Microbacteriaceae</taxon>
        <taxon>Agromyces</taxon>
    </lineage>
</organism>
<gene>
    <name evidence="3" type="ORF">ACFFQV_09685</name>
</gene>
<keyword evidence="1" id="KW-0472">Membrane</keyword>
<evidence type="ECO:0000256" key="1">
    <source>
        <dbReference type="SAM" id="Phobius"/>
    </source>
</evidence>
<accession>A0ABV5SQE4</accession>
<dbReference type="EMBL" id="JBHMBL010000002">
    <property type="protein sequence ID" value="MFB9642555.1"/>
    <property type="molecule type" value="Genomic_DNA"/>
</dbReference>
<evidence type="ECO:0000313" key="3">
    <source>
        <dbReference type="EMBL" id="MFB9642555.1"/>
    </source>
</evidence>
<dbReference type="Pfam" id="PF01476">
    <property type="entry name" value="LysM"/>
    <property type="match status" value="1"/>
</dbReference>
<evidence type="ECO:0000313" key="4">
    <source>
        <dbReference type="Proteomes" id="UP001589667"/>
    </source>
</evidence>
<dbReference type="InterPro" id="IPR018392">
    <property type="entry name" value="LysM"/>
</dbReference>
<evidence type="ECO:0000259" key="2">
    <source>
        <dbReference type="SMART" id="SM00257"/>
    </source>
</evidence>
<keyword evidence="4" id="KW-1185">Reference proteome</keyword>
<dbReference type="RefSeq" id="WP_246192036.1">
    <property type="nucleotide sequence ID" value="NZ_BAAANI010000002.1"/>
</dbReference>
<comment type="caution">
    <text evidence="3">The sequence shown here is derived from an EMBL/GenBank/DDBJ whole genome shotgun (WGS) entry which is preliminary data.</text>
</comment>